<keyword evidence="2" id="KW-1185">Reference proteome</keyword>
<name>A0A6G0TPH4_APHGL</name>
<evidence type="ECO:0000313" key="1">
    <source>
        <dbReference type="EMBL" id="KAE9535610.1"/>
    </source>
</evidence>
<reference evidence="1 2" key="1">
    <citation type="submission" date="2019-08" db="EMBL/GenBank/DDBJ databases">
        <title>The genome of the soybean aphid Biotype 1, its phylome, world population structure and adaptation to the North American continent.</title>
        <authorList>
            <person name="Giordano R."/>
            <person name="Donthu R.K."/>
            <person name="Hernandez A.G."/>
            <person name="Wright C.L."/>
            <person name="Zimin A.V."/>
        </authorList>
    </citation>
    <scope>NUCLEOTIDE SEQUENCE [LARGE SCALE GENOMIC DNA]</scope>
    <source>
        <tissue evidence="1">Whole aphids</tissue>
    </source>
</reference>
<dbReference type="AlphaFoldDB" id="A0A6G0TPH4"/>
<evidence type="ECO:0000313" key="2">
    <source>
        <dbReference type="Proteomes" id="UP000475862"/>
    </source>
</evidence>
<dbReference type="Proteomes" id="UP000475862">
    <property type="component" value="Unassembled WGS sequence"/>
</dbReference>
<dbReference type="EMBL" id="VYZN01000025">
    <property type="protein sequence ID" value="KAE9535610.1"/>
    <property type="molecule type" value="Genomic_DNA"/>
</dbReference>
<proteinExistence type="predicted"/>
<organism evidence="1 2">
    <name type="scientific">Aphis glycines</name>
    <name type="common">Soybean aphid</name>
    <dbReference type="NCBI Taxonomy" id="307491"/>
    <lineage>
        <taxon>Eukaryota</taxon>
        <taxon>Metazoa</taxon>
        <taxon>Ecdysozoa</taxon>
        <taxon>Arthropoda</taxon>
        <taxon>Hexapoda</taxon>
        <taxon>Insecta</taxon>
        <taxon>Pterygota</taxon>
        <taxon>Neoptera</taxon>
        <taxon>Paraneoptera</taxon>
        <taxon>Hemiptera</taxon>
        <taxon>Sternorrhyncha</taxon>
        <taxon>Aphidomorpha</taxon>
        <taxon>Aphidoidea</taxon>
        <taxon>Aphididae</taxon>
        <taxon>Aphidini</taxon>
        <taxon>Aphis</taxon>
        <taxon>Aphis</taxon>
    </lineage>
</organism>
<comment type="caution">
    <text evidence="1">The sequence shown here is derived from an EMBL/GenBank/DDBJ whole genome shotgun (WGS) entry which is preliminary data.</text>
</comment>
<protein>
    <submittedName>
        <fullName evidence="1">Uncharacterized protein</fullName>
    </submittedName>
</protein>
<accession>A0A6G0TPH4</accession>
<gene>
    <name evidence="1" type="ORF">AGLY_007511</name>
</gene>
<sequence>MSYIIYMYRCMAANRVQILLLRQRVFLLLYVSPAPVTKNPGVAYTRTKHRIPANFNTCLDNVDFACAFPQSSIHHAKPYLWTASINIGSSPNSTDSMVDFRLSTFLNDIECSIAKYLSILIAAIVIFYIERRKNLPLYPLYLDDGIILIWQRRILFYKQLCRYELLKSCSLLFRITLIDSNIKVDSDEVHKQKKSTLLDIYHFKKNLRIIYMVLDLRIGYSREYYLSAFLVKISKKSVKITKI</sequence>